<dbReference type="InterPro" id="IPR014001">
    <property type="entry name" value="Helicase_ATP-bd"/>
</dbReference>
<dbReference type="SMART" id="SM00490">
    <property type="entry name" value="HELICc"/>
    <property type="match status" value="1"/>
</dbReference>
<dbReference type="Pfam" id="PF13156">
    <property type="entry name" value="Mrr_cat_2"/>
    <property type="match status" value="1"/>
</dbReference>
<dbReference type="Pfam" id="PF22240">
    <property type="entry name" value="ISP_coupler"/>
    <property type="match status" value="1"/>
</dbReference>
<dbReference type="GO" id="GO:0005829">
    <property type="term" value="C:cytosol"/>
    <property type="evidence" value="ECO:0007669"/>
    <property type="project" value="TreeGrafter"/>
</dbReference>
<dbReference type="InterPro" id="IPR029063">
    <property type="entry name" value="SAM-dependent_MTases_sf"/>
</dbReference>
<comment type="caution">
    <text evidence="2">The sequence shown here is derived from an EMBL/GenBank/DDBJ whole genome shotgun (WGS) entry which is preliminary data.</text>
</comment>
<dbReference type="InterPro" id="IPR050742">
    <property type="entry name" value="Helicase_Restrict-Modif_Enz"/>
</dbReference>
<dbReference type="InterPro" id="IPR039442">
    <property type="entry name" value="Mrr-like_dom"/>
</dbReference>
<accession>A0A5C4WX60</accession>
<dbReference type="PRINTS" id="PR00507">
    <property type="entry name" value="N12N6MTFRASE"/>
</dbReference>
<protein>
    <submittedName>
        <fullName evidence="2">Damage-inducible protein</fullName>
    </submittedName>
</protein>
<dbReference type="GO" id="GO:0016787">
    <property type="term" value="F:hydrolase activity"/>
    <property type="evidence" value="ECO:0007669"/>
    <property type="project" value="InterPro"/>
</dbReference>
<dbReference type="InterPro" id="IPR002052">
    <property type="entry name" value="DNA_methylase_N6_adenine_CS"/>
</dbReference>
<dbReference type="Pfam" id="PF18135">
    <property type="entry name" value="Type_ISP_C"/>
    <property type="match status" value="1"/>
</dbReference>
<evidence type="ECO:0000313" key="2">
    <source>
        <dbReference type="EMBL" id="TNM52880.1"/>
    </source>
</evidence>
<dbReference type="Pfam" id="PF04851">
    <property type="entry name" value="ResIII"/>
    <property type="match status" value="1"/>
</dbReference>
<dbReference type="InterPro" id="IPR006935">
    <property type="entry name" value="Helicase/UvrB_N"/>
</dbReference>
<reference evidence="2 3" key="1">
    <citation type="submission" date="2019-06" db="EMBL/GenBank/DDBJ databases">
        <authorList>
            <person name="Mardanova A.M."/>
            <person name="Pudova D.S."/>
            <person name="Shagimardanova E.I."/>
            <person name="Gogoleva N.E."/>
            <person name="Lutfullin M.T."/>
            <person name="Hadieva G.F."/>
            <person name="Sharipova M.R."/>
        </authorList>
    </citation>
    <scope>NUCLEOTIDE SEQUENCE [LARGE SCALE GENOMIC DNA]</scope>
    <source>
        <strain evidence="2 3">MG-1</strain>
    </source>
</reference>
<dbReference type="InterPro" id="IPR011335">
    <property type="entry name" value="Restrct_endonuc-II-like"/>
</dbReference>
<dbReference type="GO" id="GO:0032259">
    <property type="term" value="P:methylation"/>
    <property type="evidence" value="ECO:0007669"/>
    <property type="project" value="InterPro"/>
</dbReference>
<dbReference type="SUPFAM" id="SSF52980">
    <property type="entry name" value="Restriction endonuclease-like"/>
    <property type="match status" value="1"/>
</dbReference>
<gene>
    <name evidence="2" type="ORF">FHQ09_17345</name>
</gene>
<dbReference type="InterPro" id="IPR041635">
    <property type="entry name" value="Type_ISP_LLaBIII_C"/>
</dbReference>
<dbReference type="GO" id="GO:0008168">
    <property type="term" value="F:methyltransferase activity"/>
    <property type="evidence" value="ECO:0007669"/>
    <property type="project" value="InterPro"/>
</dbReference>
<proteinExistence type="predicted"/>
<dbReference type="CDD" id="cd22333">
    <property type="entry name" value="LlaBIII_nuclease-like"/>
    <property type="match status" value="1"/>
</dbReference>
<sequence>MTAMAFDEVFDRLYFSATSEHDKGSKFEELLESYLQTEPKYADQFSKVWRWQHWPGRAGRVDTGIDLVAEDRYTGELVAIQAKFYDPERKLEKHHIDSFFTELGKEPFARGMIVSSTDQWSSHAEAALAGQTKEVQRIRLRDFAESTIDWSVFDLDRPHELKAKPGKQPRKYQREAIDDVIDGFTKHDRGKLIMACGTGKTFTALSLAEQYVPAGGSVLFLVPSIALLQQTLNEWTAQANVSLRPFAVCSDTSVGRKQSEDVSVHDLGFPATTDPNKLAARFNISTGDESISVVFSTYQSIDVIHQAQQMGTQRGEAGLPGMGAFEKGLPDFDLIICDEAHRTTGISQPGADDSAFVRVHNDEFIHAKKRLYMTATPRIYVEDSKAKAAQDGVAVYSMDDESTYGPELHHLGFGRAVELGHLSDYKVLILAVDEASVATSFQRLLSEDGDLNLDDVARIVGCWNGLSKRGVHGQRLAINDDSPMNRAVAFARNIKESKALADQFEKIGRELLVNRTDDQSKLRMEAEHVDGTFNVLERSKRLDWLQEEAGANTCRILTNAKCLTEGVDVPSLDGVLFLNPRNSQVDVVQAVGRVMRKAPGKEYGYIVLPIAVPADQDPETALNDNKKYKVVWDVLQALRAHDDRFEAMINKIDLDKGANKTVDVIGVGTGGDEEAGSDRSSGRDGAEALFSMVNAAAWENAIFARMVKKVGDRRYWEDWAADVKDIADRQTARLLSIINDPEDTVVEDRFSEFVSALRANLNDGITDTDAVDMLVQHMITKPVFDALFDDYDFTAHNPVSKVMDTMLAVLGEYNLDTETGKLDEFYRSVHVRAEGIESAQGKQKIITELYERFFKLAFPKTAESLGIVYTPIEVVDFILRSVNDVLKEHFGTTISGEGVHVLDPFTGTGTFITRLLQSGLIDPTDLARKYANELHANEILLMAYYIAAINIEATFHGLQREKAAEGGRDPEQIEYAPFEGIVLTDTFQMSENGNVMDERMFTGNNDRVIAQNELDIRVIIGNPPYSVGQTSGNDNNANMAYPDLEESIRSTYVAKSNSTNKNSLYNSYILAMRWASNRVLNSDHGGVVSYVSNGGYIDDKSADGLRKILAEEFHDVYVYNLRGNQRTAGELSRKEGGKVFESGSRNTVAVMVLVKRPGAVESCVLHYKDIGDYQDRATKLTTLEENSLSTLDWDTIVPNEYGDWINQRDPNYEAYPLIADRKDKSGRTIFSTFGRGLESGRDAWVYNSSQEKVASNIEAMIGFYNSEVDRWADAGRPEPVKNFVDADPTKISWTSSLMNRLEACNVIDSSETEFQTSMYRPFNKQCLGAKASLIHRPALLQWAFPTPDTMQTGFYLTSPGGNAPFSVLATNVVPEVVSITGAGNAGQFFARYSYSSPAVDALLETPTRQDNITDWALKEYREAYGDDVSKDDIFFYVYGLLHSAEYRTTYEAELKKTLPRIPQVKGRESFDAFVRAGRQLSALHIGYEDVDPYPLTETVTAVAPENEFDKFAVSKMKYGGKSGAWDKTVIKYNSYITIEGIPEEAQQYMLGARSGLDWILERYQVKTDKASGIVNDPNDWSREHDQPRYIIDLIGKITTVSLETMRIVDALPPLRVD</sequence>
<dbReference type="SUPFAM" id="SSF53335">
    <property type="entry name" value="S-adenosyl-L-methionine-dependent methyltransferases"/>
    <property type="match status" value="1"/>
</dbReference>
<dbReference type="Pfam" id="PF00271">
    <property type="entry name" value="Helicase_C"/>
    <property type="match status" value="1"/>
</dbReference>
<dbReference type="GO" id="GO:0005524">
    <property type="term" value="F:ATP binding"/>
    <property type="evidence" value="ECO:0007669"/>
    <property type="project" value="InterPro"/>
</dbReference>
<dbReference type="Proteomes" id="UP000314223">
    <property type="component" value="Unassembled WGS sequence"/>
</dbReference>
<evidence type="ECO:0000259" key="1">
    <source>
        <dbReference type="PROSITE" id="PS51192"/>
    </source>
</evidence>
<dbReference type="PANTHER" id="PTHR47396">
    <property type="entry name" value="TYPE I RESTRICTION ENZYME ECOKI R PROTEIN"/>
    <property type="match status" value="1"/>
</dbReference>
<dbReference type="GO" id="GO:0003677">
    <property type="term" value="F:DNA binding"/>
    <property type="evidence" value="ECO:0007669"/>
    <property type="project" value="InterPro"/>
</dbReference>
<dbReference type="RefSeq" id="WP_139470195.1">
    <property type="nucleotide sequence ID" value="NZ_VDMQ01000014.1"/>
</dbReference>
<dbReference type="InterPro" id="IPR001650">
    <property type="entry name" value="Helicase_C-like"/>
</dbReference>
<dbReference type="EMBL" id="VDMQ01000014">
    <property type="protein sequence ID" value="TNM52880.1"/>
    <property type="molecule type" value="Genomic_DNA"/>
</dbReference>
<evidence type="ECO:0000313" key="3">
    <source>
        <dbReference type="Proteomes" id="UP000314223"/>
    </source>
</evidence>
<dbReference type="SMART" id="SM00487">
    <property type="entry name" value="DEXDc"/>
    <property type="match status" value="1"/>
</dbReference>
<dbReference type="PROSITE" id="PS00092">
    <property type="entry name" value="N6_MTASE"/>
    <property type="match status" value="1"/>
</dbReference>
<dbReference type="SUPFAM" id="SSF52540">
    <property type="entry name" value="P-loop containing nucleoside triphosphate hydrolases"/>
    <property type="match status" value="2"/>
</dbReference>
<dbReference type="Gene3D" id="3.40.50.300">
    <property type="entry name" value="P-loop containing nucleotide triphosphate hydrolases"/>
    <property type="match status" value="2"/>
</dbReference>
<name>A0A5C4WX60_9MICO</name>
<dbReference type="InterPro" id="IPR053980">
    <property type="entry name" value="ISP_coupler"/>
</dbReference>
<feature type="domain" description="Helicase ATP-binding" evidence="1">
    <location>
        <begin position="181"/>
        <end position="395"/>
    </location>
</feature>
<dbReference type="PROSITE" id="PS51192">
    <property type="entry name" value="HELICASE_ATP_BIND_1"/>
    <property type="match status" value="1"/>
</dbReference>
<organism evidence="2 3">
    <name type="scientific">Brevibacterium sediminis</name>
    <dbReference type="NCBI Taxonomy" id="1857024"/>
    <lineage>
        <taxon>Bacteria</taxon>
        <taxon>Bacillati</taxon>
        <taxon>Actinomycetota</taxon>
        <taxon>Actinomycetes</taxon>
        <taxon>Micrococcales</taxon>
        <taxon>Brevibacteriaceae</taxon>
        <taxon>Brevibacterium</taxon>
    </lineage>
</organism>
<dbReference type="PANTHER" id="PTHR47396:SF1">
    <property type="entry name" value="ATP-DEPENDENT HELICASE IRC3-RELATED"/>
    <property type="match status" value="1"/>
</dbReference>
<dbReference type="InterPro" id="IPR027417">
    <property type="entry name" value="P-loop_NTPase"/>
</dbReference>
<dbReference type="Gene3D" id="3.40.50.150">
    <property type="entry name" value="Vaccinia Virus protein VP39"/>
    <property type="match status" value="1"/>
</dbReference>